<protein>
    <recommendedName>
        <fullName evidence="3">F-box protein</fullName>
    </recommendedName>
</protein>
<gene>
    <name evidence="1" type="ORF">GN244_ATG13906</name>
</gene>
<comment type="caution">
    <text evidence="1">The sequence shown here is derived from an EMBL/GenBank/DDBJ whole genome shotgun (WGS) entry which is preliminary data.</text>
</comment>
<evidence type="ECO:0008006" key="3">
    <source>
        <dbReference type="Google" id="ProtNLM"/>
    </source>
</evidence>
<dbReference type="AlphaFoldDB" id="A0A833RVC7"/>
<proteinExistence type="predicted"/>
<sequence>MTSTLVALPPPILSTIVLFAVEGLNLDLAPFKTKLPVNRLRDVALVCKATHKILENIKKISRNVAYLELLDTIEPEEFDEIVQGFREDEAIIRDFRLGLGPYEPFEGPFDPRSFYPHEPDLGDLDQAALD</sequence>
<dbReference type="Proteomes" id="UP000602510">
    <property type="component" value="Unassembled WGS sequence"/>
</dbReference>
<accession>A0A833RVC7</accession>
<organism evidence="1 2">
    <name type="scientific">Phytophthora infestans</name>
    <name type="common">Potato late blight agent</name>
    <name type="synonym">Botrytis infestans</name>
    <dbReference type="NCBI Taxonomy" id="4787"/>
    <lineage>
        <taxon>Eukaryota</taxon>
        <taxon>Sar</taxon>
        <taxon>Stramenopiles</taxon>
        <taxon>Oomycota</taxon>
        <taxon>Peronosporomycetes</taxon>
        <taxon>Peronosporales</taxon>
        <taxon>Peronosporaceae</taxon>
        <taxon>Phytophthora</taxon>
    </lineage>
</organism>
<keyword evidence="2" id="KW-1185">Reference proteome</keyword>
<dbReference type="EMBL" id="WSZM01000384">
    <property type="protein sequence ID" value="KAF4034137.1"/>
    <property type="molecule type" value="Genomic_DNA"/>
</dbReference>
<evidence type="ECO:0000313" key="2">
    <source>
        <dbReference type="Proteomes" id="UP000602510"/>
    </source>
</evidence>
<name>A0A833RVC7_PHYIN</name>
<reference evidence="1" key="1">
    <citation type="submission" date="2020-04" db="EMBL/GenBank/DDBJ databases">
        <title>Hybrid Assembly of Korean Phytophthora infestans isolates.</title>
        <authorList>
            <person name="Prokchorchik M."/>
            <person name="Lee Y."/>
            <person name="Seo J."/>
            <person name="Cho J.-H."/>
            <person name="Park Y.-E."/>
            <person name="Jang D.-C."/>
            <person name="Im J.-S."/>
            <person name="Choi J.-G."/>
            <person name="Park H.-J."/>
            <person name="Lee G.-B."/>
            <person name="Lee Y.-G."/>
            <person name="Hong S.-Y."/>
            <person name="Cho K."/>
            <person name="Sohn K.H."/>
        </authorList>
    </citation>
    <scope>NUCLEOTIDE SEQUENCE</scope>
    <source>
        <strain evidence="1">KR_1_A1</strain>
    </source>
</reference>
<evidence type="ECO:0000313" key="1">
    <source>
        <dbReference type="EMBL" id="KAF4034137.1"/>
    </source>
</evidence>